<protein>
    <submittedName>
        <fullName evidence="1">Uncharacterized protein</fullName>
    </submittedName>
</protein>
<dbReference type="AlphaFoldDB" id="A0A6H5G6U9"/>
<evidence type="ECO:0000313" key="2">
    <source>
        <dbReference type="Proteomes" id="UP000479000"/>
    </source>
</evidence>
<dbReference type="EMBL" id="CADCXU010006751">
    <property type="protein sequence ID" value="CAA9998297.1"/>
    <property type="molecule type" value="Genomic_DNA"/>
</dbReference>
<keyword evidence="2" id="KW-1185">Reference proteome</keyword>
<dbReference type="Proteomes" id="UP000479000">
    <property type="component" value="Unassembled WGS sequence"/>
</dbReference>
<organism evidence="1 2">
    <name type="scientific">Nesidiocoris tenuis</name>
    <dbReference type="NCBI Taxonomy" id="355587"/>
    <lineage>
        <taxon>Eukaryota</taxon>
        <taxon>Metazoa</taxon>
        <taxon>Ecdysozoa</taxon>
        <taxon>Arthropoda</taxon>
        <taxon>Hexapoda</taxon>
        <taxon>Insecta</taxon>
        <taxon>Pterygota</taxon>
        <taxon>Neoptera</taxon>
        <taxon>Paraneoptera</taxon>
        <taxon>Hemiptera</taxon>
        <taxon>Heteroptera</taxon>
        <taxon>Panheteroptera</taxon>
        <taxon>Cimicomorpha</taxon>
        <taxon>Miridae</taxon>
        <taxon>Dicyphina</taxon>
        <taxon>Nesidiocoris</taxon>
    </lineage>
</organism>
<reference evidence="1 2" key="1">
    <citation type="submission" date="2020-02" db="EMBL/GenBank/DDBJ databases">
        <authorList>
            <person name="Ferguson B K."/>
        </authorList>
    </citation>
    <scope>NUCLEOTIDE SEQUENCE [LARGE SCALE GENOMIC DNA]</scope>
</reference>
<accession>A0A6H5G6U9</accession>
<proteinExistence type="predicted"/>
<sequence length="184" mass="20377">MGLLYVTQPSHVNDQVEFSFFFNKSPDGRLLELGRAGGAAGLIKVSSKTYLKRKRILRAVALCKDPEQKFLQLQAAEKFSSLTRRSGASSKEFSLLFQSGIILRFQESLAVRLSDQLPELQGSASFQALEALDGRSRGWKRLKGTGSYCQAARGSSGAMRLRKGIPRPFRVLYSNVQLLDFPGT</sequence>
<gene>
    <name evidence="1" type="ORF">NTEN_LOCUS4580</name>
</gene>
<evidence type="ECO:0000313" key="1">
    <source>
        <dbReference type="EMBL" id="CAA9998297.1"/>
    </source>
</evidence>
<name>A0A6H5G6U9_9HEMI</name>